<feature type="transmembrane region" description="Helical" evidence="6">
    <location>
        <begin position="166"/>
        <end position="185"/>
    </location>
</feature>
<evidence type="ECO:0000256" key="5">
    <source>
        <dbReference type="ARBA" id="ARBA00023136"/>
    </source>
</evidence>
<gene>
    <name evidence="7" type="ORF">J2Z81_002055</name>
</gene>
<dbReference type="EMBL" id="JAGIKX010000019">
    <property type="protein sequence ID" value="MBP2258084.1"/>
    <property type="molecule type" value="Genomic_DNA"/>
</dbReference>
<feature type="transmembrane region" description="Helical" evidence="6">
    <location>
        <begin position="14"/>
        <end position="31"/>
    </location>
</feature>
<dbReference type="PANTHER" id="PTHR42770:SF7">
    <property type="entry name" value="MEMBRANE PROTEIN"/>
    <property type="match status" value="1"/>
</dbReference>
<organism evidence="7 8">
    <name type="scientific">Virgibacillus alimentarius</name>
    <dbReference type="NCBI Taxonomy" id="698769"/>
    <lineage>
        <taxon>Bacteria</taxon>
        <taxon>Bacillati</taxon>
        <taxon>Bacillota</taxon>
        <taxon>Bacilli</taxon>
        <taxon>Bacillales</taxon>
        <taxon>Bacillaceae</taxon>
        <taxon>Virgibacillus</taxon>
    </lineage>
</organism>
<keyword evidence="4 6" id="KW-1133">Transmembrane helix</keyword>
<dbReference type="InterPro" id="IPR002293">
    <property type="entry name" value="AA/rel_permease1"/>
</dbReference>
<keyword evidence="8" id="KW-1185">Reference proteome</keyword>
<evidence type="ECO:0000256" key="1">
    <source>
        <dbReference type="ARBA" id="ARBA00004651"/>
    </source>
</evidence>
<reference evidence="7 8" key="1">
    <citation type="submission" date="2021-03" db="EMBL/GenBank/DDBJ databases">
        <title>Genomic Encyclopedia of Type Strains, Phase IV (KMG-IV): sequencing the most valuable type-strain genomes for metagenomic binning, comparative biology and taxonomic classification.</title>
        <authorList>
            <person name="Goeker M."/>
        </authorList>
    </citation>
    <scope>NUCLEOTIDE SEQUENCE [LARGE SCALE GENOMIC DNA]</scope>
    <source>
        <strain evidence="7 8">DSM 25790</strain>
    </source>
</reference>
<keyword evidence="2" id="KW-1003">Cell membrane</keyword>
<feature type="transmembrane region" description="Helical" evidence="6">
    <location>
        <begin position="341"/>
        <end position="360"/>
    </location>
</feature>
<feature type="transmembrane region" description="Helical" evidence="6">
    <location>
        <begin position="43"/>
        <end position="66"/>
    </location>
</feature>
<comment type="subcellular location">
    <subcellularLocation>
        <location evidence="1">Cell membrane</location>
        <topology evidence="1">Multi-pass membrane protein</topology>
    </subcellularLocation>
</comment>
<dbReference type="Pfam" id="PF13520">
    <property type="entry name" value="AA_permease_2"/>
    <property type="match status" value="1"/>
</dbReference>
<feature type="transmembrane region" description="Helical" evidence="6">
    <location>
        <begin position="366"/>
        <end position="390"/>
    </location>
</feature>
<feature type="transmembrane region" description="Helical" evidence="6">
    <location>
        <begin position="293"/>
        <end position="320"/>
    </location>
</feature>
<dbReference type="PANTHER" id="PTHR42770">
    <property type="entry name" value="AMINO ACID TRANSPORTER-RELATED"/>
    <property type="match status" value="1"/>
</dbReference>
<feature type="transmembrane region" description="Helical" evidence="6">
    <location>
        <begin position="131"/>
        <end position="154"/>
    </location>
</feature>
<evidence type="ECO:0000256" key="3">
    <source>
        <dbReference type="ARBA" id="ARBA00022692"/>
    </source>
</evidence>
<evidence type="ECO:0000313" key="7">
    <source>
        <dbReference type="EMBL" id="MBP2258084.1"/>
    </source>
</evidence>
<keyword evidence="5 6" id="KW-0472">Membrane</keyword>
<name>A0ABS4S9J3_9BACI</name>
<comment type="caution">
    <text evidence="7">The sequence shown here is derived from an EMBL/GenBank/DDBJ whole genome shotgun (WGS) entry which is preliminary data.</text>
</comment>
<evidence type="ECO:0000256" key="6">
    <source>
        <dbReference type="SAM" id="Phobius"/>
    </source>
</evidence>
<keyword evidence="3 6" id="KW-0812">Transmembrane</keyword>
<feature type="transmembrane region" description="Helical" evidence="6">
    <location>
        <begin position="411"/>
        <end position="429"/>
    </location>
</feature>
<accession>A0ABS4S9J3</accession>
<feature type="transmembrane region" description="Helical" evidence="6">
    <location>
        <begin position="205"/>
        <end position="223"/>
    </location>
</feature>
<dbReference type="Proteomes" id="UP001519294">
    <property type="component" value="Unassembled WGS sequence"/>
</dbReference>
<evidence type="ECO:0000256" key="4">
    <source>
        <dbReference type="ARBA" id="ARBA00022989"/>
    </source>
</evidence>
<sequence>MEERQTLKKTLKPHWVWAIALGSAIGWGAFVQPTTWMADAGPLGVIIGFSIGALLMMLIAVSYGFLIKSFPVSGGEFAYAYISLGRTHAFISGWFLALGYICIVALNASAFALMIKFVFPAVIENLHLYTIAGWDVYGMEIIIASAALGIFGYFNTKGTGLSGQIQFIFACVMVVGVIALTFMVGGQPGAGLSNIHPSFPTNTTAFAAIISIVAIAPWAYVGFDAVPQAAEEFDFPAKKAFTLIILALLFAAILYSLMIIATSMTGPWQDLVAENHIWGTGFAIQDVVGTMGLIILVTALTMGVFTGLNGFILATSRLLFAMSRAKILPSAFSRLHPKHETPYIAVIFTVVVSMLAPWFGREALTWVVDMSSIGVSIAYLYTCFTAFKLFKWSKDKDLIPSKHEVSPFKKTYSGIGVIASLIFICLLLIPGSPAFLGIESRIALGLWILLGIIFYFAKRKEFNRIPKEELNYLILGDKEIKPKRDE</sequence>
<dbReference type="RefSeq" id="WP_226371274.1">
    <property type="nucleotide sequence ID" value="NZ_JAGIKX010000019.1"/>
</dbReference>
<dbReference type="Gene3D" id="1.20.1740.10">
    <property type="entry name" value="Amino acid/polyamine transporter I"/>
    <property type="match status" value="1"/>
</dbReference>
<dbReference type="InterPro" id="IPR050367">
    <property type="entry name" value="APC_superfamily"/>
</dbReference>
<dbReference type="PIRSF" id="PIRSF006060">
    <property type="entry name" value="AA_transporter"/>
    <property type="match status" value="1"/>
</dbReference>
<proteinExistence type="predicted"/>
<feature type="transmembrane region" description="Helical" evidence="6">
    <location>
        <begin position="94"/>
        <end position="119"/>
    </location>
</feature>
<protein>
    <submittedName>
        <fullName evidence="7">Amino acid transporter</fullName>
    </submittedName>
</protein>
<evidence type="ECO:0000256" key="2">
    <source>
        <dbReference type="ARBA" id="ARBA00022475"/>
    </source>
</evidence>
<feature type="transmembrane region" description="Helical" evidence="6">
    <location>
        <begin position="243"/>
        <end position="261"/>
    </location>
</feature>
<evidence type="ECO:0000313" key="8">
    <source>
        <dbReference type="Proteomes" id="UP001519294"/>
    </source>
</evidence>
<feature type="transmembrane region" description="Helical" evidence="6">
    <location>
        <begin position="435"/>
        <end position="457"/>
    </location>
</feature>